<evidence type="ECO:0000256" key="8">
    <source>
        <dbReference type="ARBA" id="ARBA00022989"/>
    </source>
</evidence>
<reference evidence="14" key="1">
    <citation type="submission" date="2016-04" db="EMBL/GenBank/DDBJ databases">
        <title>Mitochondria of unsequenced beetle families.</title>
        <authorList>
            <person name="Linard B."/>
            <person name="Andujar C."/>
            <person name="Arribas P."/>
            <person name="Vogler A.P."/>
        </authorList>
    </citation>
    <scope>NUCLEOTIDE SEQUENCE</scope>
</reference>
<keyword evidence="5 12" id="KW-0138">CF(0)</keyword>
<evidence type="ECO:0000256" key="3">
    <source>
        <dbReference type="ARBA" id="ARBA00011291"/>
    </source>
</evidence>
<dbReference type="GeneID" id="34950574"/>
<dbReference type="Pfam" id="PF00895">
    <property type="entry name" value="ATP-synt_8"/>
    <property type="match status" value="1"/>
</dbReference>
<keyword evidence="6 12" id="KW-0812">Transmembrane</keyword>
<keyword evidence="9 12" id="KW-0406">Ion transport</keyword>
<evidence type="ECO:0000256" key="7">
    <source>
        <dbReference type="ARBA" id="ARBA00022781"/>
    </source>
</evidence>
<evidence type="ECO:0000256" key="13">
    <source>
        <dbReference type="SAM" id="Phobius"/>
    </source>
</evidence>
<keyword evidence="4 12" id="KW-0813">Transport</keyword>
<evidence type="ECO:0000256" key="11">
    <source>
        <dbReference type="ARBA" id="ARBA00023136"/>
    </source>
</evidence>
<gene>
    <name evidence="14" type="primary">atp8</name>
</gene>
<name>A0A343A3N7_9CUCU</name>
<feature type="transmembrane region" description="Helical" evidence="13">
    <location>
        <begin position="12"/>
        <end position="33"/>
    </location>
</feature>
<keyword evidence="10 12" id="KW-0496">Mitochondrion</keyword>
<dbReference type="GO" id="GO:0031966">
    <property type="term" value="C:mitochondrial membrane"/>
    <property type="evidence" value="ECO:0007669"/>
    <property type="project" value="UniProtKB-SubCell"/>
</dbReference>
<evidence type="ECO:0000256" key="12">
    <source>
        <dbReference type="RuleBase" id="RU003661"/>
    </source>
</evidence>
<evidence type="ECO:0000256" key="5">
    <source>
        <dbReference type="ARBA" id="ARBA00022547"/>
    </source>
</evidence>
<dbReference type="RefSeq" id="YP_009441646.1">
    <property type="nucleotide sequence ID" value="NC_036266.1"/>
</dbReference>
<comment type="subcellular location">
    <subcellularLocation>
        <location evidence="1 12">Mitochondrion membrane</location>
        <topology evidence="1 12">Single-pass membrane protein</topology>
    </subcellularLocation>
</comment>
<evidence type="ECO:0000256" key="9">
    <source>
        <dbReference type="ARBA" id="ARBA00023065"/>
    </source>
</evidence>
<sequence>MPQMMPLNWLTLMIFFISVFLIFNMINYFSFIYKIKKSKISKTNINFSWKW</sequence>
<keyword evidence="8 13" id="KW-1133">Transmembrane helix</keyword>
<dbReference type="EMBL" id="KX035132">
    <property type="protein sequence ID" value="AOY39165.1"/>
    <property type="molecule type" value="Genomic_DNA"/>
</dbReference>
<evidence type="ECO:0000256" key="10">
    <source>
        <dbReference type="ARBA" id="ARBA00023128"/>
    </source>
</evidence>
<geneLocation type="mitochondrion" evidence="14"/>
<proteinExistence type="inferred from homology"/>
<comment type="subunit">
    <text evidence="3">F-type ATPases have 2 components, CF(1) - the catalytic core - and CF(0) - the membrane proton channel.</text>
</comment>
<dbReference type="GO" id="GO:0015078">
    <property type="term" value="F:proton transmembrane transporter activity"/>
    <property type="evidence" value="ECO:0007669"/>
    <property type="project" value="InterPro"/>
</dbReference>
<accession>A0A343A3N7</accession>
<dbReference type="InterPro" id="IPR001421">
    <property type="entry name" value="ATP8_metazoa"/>
</dbReference>
<evidence type="ECO:0000256" key="6">
    <source>
        <dbReference type="ARBA" id="ARBA00022692"/>
    </source>
</evidence>
<evidence type="ECO:0000256" key="2">
    <source>
        <dbReference type="ARBA" id="ARBA00008892"/>
    </source>
</evidence>
<organism evidence="14">
    <name type="scientific">Monotoma quadricollis</name>
    <dbReference type="NCBI Taxonomy" id="346807"/>
    <lineage>
        <taxon>Eukaryota</taxon>
        <taxon>Metazoa</taxon>
        <taxon>Ecdysozoa</taxon>
        <taxon>Arthropoda</taxon>
        <taxon>Hexapoda</taxon>
        <taxon>Insecta</taxon>
        <taxon>Pterygota</taxon>
        <taxon>Neoptera</taxon>
        <taxon>Endopterygota</taxon>
        <taxon>Coleoptera</taxon>
        <taxon>Polyphaga</taxon>
        <taxon>Cucujiformia</taxon>
        <taxon>Monotomidae</taxon>
        <taxon>Monotominae</taxon>
        <taxon>Monotoma</taxon>
    </lineage>
</organism>
<protein>
    <recommendedName>
        <fullName evidence="12">ATP synthase complex subunit 8</fullName>
    </recommendedName>
</protein>
<dbReference type="AlphaFoldDB" id="A0A343A3N7"/>
<keyword evidence="11 13" id="KW-0472">Membrane</keyword>
<dbReference type="GO" id="GO:0045259">
    <property type="term" value="C:proton-transporting ATP synthase complex"/>
    <property type="evidence" value="ECO:0007669"/>
    <property type="project" value="UniProtKB-KW"/>
</dbReference>
<evidence type="ECO:0000313" key="14">
    <source>
        <dbReference type="EMBL" id="AOY39165.1"/>
    </source>
</evidence>
<evidence type="ECO:0000256" key="4">
    <source>
        <dbReference type="ARBA" id="ARBA00022448"/>
    </source>
</evidence>
<evidence type="ECO:0000256" key="1">
    <source>
        <dbReference type="ARBA" id="ARBA00004304"/>
    </source>
</evidence>
<keyword evidence="7 12" id="KW-0375">Hydrogen ion transport</keyword>
<dbReference type="GO" id="GO:0015986">
    <property type="term" value="P:proton motive force-driven ATP synthesis"/>
    <property type="evidence" value="ECO:0007669"/>
    <property type="project" value="InterPro"/>
</dbReference>
<comment type="similarity">
    <text evidence="2 12">Belongs to the ATPase protein 8 family.</text>
</comment>